<comment type="similarity">
    <text evidence="1">Belongs to the TonB-dependent receptor family.</text>
</comment>
<proteinExistence type="inferred from homology"/>
<dbReference type="EMBL" id="FOLL01000035">
    <property type="protein sequence ID" value="SFC84172.1"/>
    <property type="molecule type" value="Genomic_DNA"/>
</dbReference>
<dbReference type="PROSITE" id="PS52016">
    <property type="entry name" value="TONB_DEPENDENT_REC_3"/>
    <property type="match status" value="1"/>
</dbReference>
<feature type="domain" description="TonB-dependent receptor plug" evidence="3">
    <location>
        <begin position="116"/>
        <end position="220"/>
    </location>
</feature>
<dbReference type="Proteomes" id="UP000199577">
    <property type="component" value="Unassembled WGS sequence"/>
</dbReference>
<dbReference type="AlphaFoldDB" id="A0A1I1MH78"/>
<feature type="signal peptide" evidence="2">
    <location>
        <begin position="1"/>
        <end position="19"/>
    </location>
</feature>
<dbReference type="NCBIfam" id="TIGR04056">
    <property type="entry name" value="OMP_RagA_SusC"/>
    <property type="match status" value="1"/>
</dbReference>
<evidence type="ECO:0000256" key="1">
    <source>
        <dbReference type="PROSITE-ProRule" id="PRU01360"/>
    </source>
</evidence>
<dbReference type="InterPro" id="IPR012910">
    <property type="entry name" value="Plug_dom"/>
</dbReference>
<dbReference type="Gene3D" id="2.170.130.10">
    <property type="entry name" value="TonB-dependent receptor, plug domain"/>
    <property type="match status" value="1"/>
</dbReference>
<name>A0A1I1MH78_9SPHI</name>
<dbReference type="Gene3D" id="2.60.40.1120">
    <property type="entry name" value="Carboxypeptidase-like, regulatory domain"/>
    <property type="match status" value="1"/>
</dbReference>
<dbReference type="SUPFAM" id="SSF56935">
    <property type="entry name" value="Porins"/>
    <property type="match status" value="1"/>
</dbReference>
<gene>
    <name evidence="4" type="ORF">SAMN05421747_13511</name>
</gene>
<evidence type="ECO:0000259" key="3">
    <source>
        <dbReference type="Pfam" id="PF07715"/>
    </source>
</evidence>
<dbReference type="STRING" id="623281.SAMN05421747_13511"/>
<dbReference type="GO" id="GO:0009279">
    <property type="term" value="C:cell outer membrane"/>
    <property type="evidence" value="ECO:0007669"/>
    <property type="project" value="UniProtKB-SubCell"/>
</dbReference>
<accession>A0A1I1MH78</accession>
<feature type="chain" id="PRO_5011732903" evidence="2">
    <location>
        <begin position="20"/>
        <end position="1069"/>
    </location>
</feature>
<dbReference type="InterPro" id="IPR023996">
    <property type="entry name" value="TonB-dep_OMP_SusC/RagA"/>
</dbReference>
<reference evidence="4 5" key="1">
    <citation type="submission" date="2016-10" db="EMBL/GenBank/DDBJ databases">
        <authorList>
            <person name="de Groot N.N."/>
        </authorList>
    </citation>
    <scope>NUCLEOTIDE SEQUENCE [LARGE SCALE GENOMIC DNA]</scope>
    <source>
        <strain evidence="4 5">DSM 22900</strain>
    </source>
</reference>
<dbReference type="RefSeq" id="WP_090975214.1">
    <property type="nucleotide sequence ID" value="NZ_FOLL01000035.1"/>
</dbReference>
<evidence type="ECO:0000313" key="4">
    <source>
        <dbReference type="EMBL" id="SFC84172.1"/>
    </source>
</evidence>
<dbReference type="InterPro" id="IPR039426">
    <property type="entry name" value="TonB-dep_rcpt-like"/>
</dbReference>
<dbReference type="Pfam" id="PF13715">
    <property type="entry name" value="CarbopepD_reg_2"/>
    <property type="match status" value="1"/>
</dbReference>
<dbReference type="InterPro" id="IPR037066">
    <property type="entry name" value="Plug_dom_sf"/>
</dbReference>
<keyword evidence="2" id="KW-0732">Signal</keyword>
<comment type="subcellular location">
    <subcellularLocation>
        <location evidence="1">Cell outer membrane</location>
        <topology evidence="1">Multi-pass membrane protein</topology>
    </subcellularLocation>
</comment>
<keyword evidence="5" id="KW-1185">Reference proteome</keyword>
<sequence length="1069" mass="120054">MKRLYFILICLSSFNQAAAQNTVNGSVRAEKDKQPITGAIIRVLQTDMVVHSNKDGEFALTFTGDTAEMEITAIGYERLRMTVARTAKSITVLLKEHVTLLDEVEVYTGYQSLPRERLTGSFSHIDSETFNKQVGVDVLSRLEAVASGLAVDRGTSAGEIINVRGINTLTATMMGPLIVVDNFPYDGDINNINPNDIESVSILKDAAAASIWGARASNGVIVITTKRGSFNQPITIDFNTNVRVGSKPNLSYIQQISSSDFIDVERMLFESNYYTSQINSVTRPALSPVVELLIRRQSANPAEQEEIDQSIDRFRGYDVRDEFSRYMYQRSVDQQYSLNLKGGSERLAWTASAGMDNNMDNLGAKFRRYNVRFHNTYRPFERLALTSSILYTHTVSGNGRPGYGEIGRNDQYIYPYARFADEKGRALPIDRDVRSLWADTVGNGGLLDWKYYPLDDYKHVSQRTSVDDILLNLGANFRMLEGLDVDLKYLFERQGTDINNLSGAESYAARNTVNRFSQIDESGNVARIVPAGGILDQRYTRLESNNLRLQANFNRKWQSHEVAAIGGWELRSSNTSGSSSRLYGFNVRTLTSAQIDFARQYPYINGGSLQLIPNVTAVSDRTTNFISYFANTSYTYRGRYSLSASGRRDASNLFGLRTNDQWNPFWSIGASWNISEETFFSNRVVPYLRIRATYGFSGNISPSMVAVTTIGYQPVTNNFTQGPMAFFQSYHDPELRWEKTGMTNLALDFRTAKNRVSGSVDFFYKRGMDLFGRAVLDYTGGIGPTVIKNAASMRGMGMDVALRSHNISGNKVNWHTNFNFSTARDRITEYYLANRNANNFVNTPSNVQVSGVEGKPVYAIYSYRWAGLDPQTGEPRGYINGEISNNYAQLTGSATQLEDLVYHGPATPTMYGSFGNTFSFKGISLDFAFVYKLGYYFRRHSINYQELFTNWVGHSDFAQRWQEPGDEAFTEVPAMVYPTAFNKNSFYAGSEILVEQGDHIRLQYINLTYDFGKTDPPAGPFRRLTIYANVSNIGIVWRANGQGIDPDYNSSLRRTPPPTIYAFGIRASL</sequence>
<evidence type="ECO:0000313" key="5">
    <source>
        <dbReference type="Proteomes" id="UP000199577"/>
    </source>
</evidence>
<dbReference type="OrthoDB" id="9768177at2"/>
<dbReference type="Pfam" id="PF07715">
    <property type="entry name" value="Plug"/>
    <property type="match status" value="1"/>
</dbReference>
<dbReference type="NCBIfam" id="TIGR04057">
    <property type="entry name" value="SusC_RagA_signa"/>
    <property type="match status" value="1"/>
</dbReference>
<evidence type="ECO:0000256" key="2">
    <source>
        <dbReference type="SAM" id="SignalP"/>
    </source>
</evidence>
<keyword evidence="1" id="KW-0813">Transport</keyword>
<dbReference type="InterPro" id="IPR008969">
    <property type="entry name" value="CarboxyPept-like_regulatory"/>
</dbReference>
<keyword evidence="1" id="KW-1134">Transmembrane beta strand</keyword>
<protein>
    <submittedName>
        <fullName evidence="4">TonB-linked outer membrane protein, SusC/RagA family</fullName>
    </submittedName>
</protein>
<keyword evidence="1" id="KW-0472">Membrane</keyword>
<dbReference type="SUPFAM" id="SSF49464">
    <property type="entry name" value="Carboxypeptidase regulatory domain-like"/>
    <property type="match status" value="1"/>
</dbReference>
<dbReference type="InterPro" id="IPR023997">
    <property type="entry name" value="TonB-dep_OMP_SusC/RagA_CS"/>
</dbReference>
<keyword evidence="1" id="KW-0998">Cell outer membrane</keyword>
<organism evidence="4 5">
    <name type="scientific">Parapedobacter composti</name>
    <dbReference type="NCBI Taxonomy" id="623281"/>
    <lineage>
        <taxon>Bacteria</taxon>
        <taxon>Pseudomonadati</taxon>
        <taxon>Bacteroidota</taxon>
        <taxon>Sphingobacteriia</taxon>
        <taxon>Sphingobacteriales</taxon>
        <taxon>Sphingobacteriaceae</taxon>
        <taxon>Parapedobacter</taxon>
    </lineage>
</organism>
<keyword evidence="1" id="KW-0812">Transmembrane</keyword>